<protein>
    <submittedName>
        <fullName evidence="7">O-antigen ligase family protein</fullName>
    </submittedName>
</protein>
<dbReference type="Pfam" id="PF04932">
    <property type="entry name" value="Wzy_C"/>
    <property type="match status" value="1"/>
</dbReference>
<dbReference type="InterPro" id="IPR051533">
    <property type="entry name" value="WaaL-like"/>
</dbReference>
<dbReference type="InterPro" id="IPR007016">
    <property type="entry name" value="O-antigen_ligase-rel_domated"/>
</dbReference>
<sequence length="426" mass="45133">MPTPSTQADCPAKWIAGSLMVAVLIAGGRWVSHVPIGPVYISDVLLCGAALYAFLAALTRKEKTLTYGPGVLIALVILWATVRMLTPDGALRVAARDAAPFVYCSAAYLSTRACQRASVKARKRTVRLLHCALLIHAGWLAAALLTKDFASMMPVLDGEAFKLRPDFDSAMLGVIIGLSIIRIREGKVWANASVAGAALFLLLFMQTRAGLLSCCACVAAALMLRSRKGTRITVRTILLVAAAVLVMFGLLPSSPAGERLIATTGGVATSQEARSAQGTTRARLIAWQRVLDYTLDDPARTVIGVGFGPDFLRLSDGDLPLGRGIGVRSPHNYLLGCFARLGLVGLMSVTALLSVLLAVALSTLWAGRPDELTSISVLLVISILIVSMLGVVLESPFGALPFFWASGILLGMHRSRRAQRGDGLGS</sequence>
<dbReference type="Proteomes" id="UP001612415">
    <property type="component" value="Unassembled WGS sequence"/>
</dbReference>
<gene>
    <name evidence="7" type="ORF">ACIA8P_22195</name>
</gene>
<reference evidence="7 8" key="1">
    <citation type="submission" date="2024-10" db="EMBL/GenBank/DDBJ databases">
        <title>The Natural Products Discovery Center: Release of the First 8490 Sequenced Strains for Exploring Actinobacteria Biosynthetic Diversity.</title>
        <authorList>
            <person name="Kalkreuter E."/>
            <person name="Kautsar S.A."/>
            <person name="Yang D."/>
            <person name="Bader C.D."/>
            <person name="Teijaro C.N."/>
            <person name="Fluegel L."/>
            <person name="Davis C.M."/>
            <person name="Simpson J.R."/>
            <person name="Lauterbach L."/>
            <person name="Steele A.D."/>
            <person name="Gui C."/>
            <person name="Meng S."/>
            <person name="Li G."/>
            <person name="Viehrig K."/>
            <person name="Ye F."/>
            <person name="Su P."/>
            <person name="Kiefer A.F."/>
            <person name="Nichols A."/>
            <person name="Cepeda A.J."/>
            <person name="Yan W."/>
            <person name="Fan B."/>
            <person name="Jiang Y."/>
            <person name="Adhikari A."/>
            <person name="Zheng C.-J."/>
            <person name="Schuster L."/>
            <person name="Cowan T.M."/>
            <person name="Smanski M.J."/>
            <person name="Chevrette M.G."/>
            <person name="De Carvalho L.P.S."/>
            <person name="Shen B."/>
        </authorList>
    </citation>
    <scope>NUCLEOTIDE SEQUENCE [LARGE SCALE GENOMIC DNA]</scope>
    <source>
        <strain evidence="7 8">NPDC051599</strain>
    </source>
</reference>
<evidence type="ECO:0000256" key="5">
    <source>
        <dbReference type="SAM" id="Phobius"/>
    </source>
</evidence>
<dbReference type="EMBL" id="JBITDC010000007">
    <property type="protein sequence ID" value="MFI5677346.1"/>
    <property type="molecule type" value="Genomic_DNA"/>
</dbReference>
<keyword evidence="7" id="KW-0436">Ligase</keyword>
<feature type="transmembrane region" description="Helical" evidence="5">
    <location>
        <begin position="65"/>
        <end position="86"/>
    </location>
</feature>
<keyword evidence="3 5" id="KW-1133">Transmembrane helix</keyword>
<name>A0ABW7Y4Q5_STRCE</name>
<accession>A0ABW7Y4Q5</accession>
<feature type="transmembrane region" description="Helical" evidence="5">
    <location>
        <begin position="372"/>
        <end position="391"/>
    </location>
</feature>
<feature type="transmembrane region" description="Helical" evidence="5">
    <location>
        <begin position="232"/>
        <end position="251"/>
    </location>
</feature>
<evidence type="ECO:0000313" key="8">
    <source>
        <dbReference type="Proteomes" id="UP001612415"/>
    </source>
</evidence>
<feature type="transmembrane region" description="Helical" evidence="5">
    <location>
        <begin position="210"/>
        <end position="225"/>
    </location>
</feature>
<feature type="transmembrane region" description="Helical" evidence="5">
    <location>
        <begin position="338"/>
        <end position="360"/>
    </location>
</feature>
<feature type="transmembrane region" description="Helical" evidence="5">
    <location>
        <begin position="98"/>
        <end position="114"/>
    </location>
</feature>
<keyword evidence="2 5" id="KW-0812">Transmembrane</keyword>
<evidence type="ECO:0000313" key="7">
    <source>
        <dbReference type="EMBL" id="MFI5677346.1"/>
    </source>
</evidence>
<comment type="caution">
    <text evidence="7">The sequence shown here is derived from an EMBL/GenBank/DDBJ whole genome shotgun (WGS) entry which is preliminary data.</text>
</comment>
<dbReference type="GO" id="GO:0016874">
    <property type="term" value="F:ligase activity"/>
    <property type="evidence" value="ECO:0007669"/>
    <property type="project" value="UniProtKB-KW"/>
</dbReference>
<proteinExistence type="predicted"/>
<evidence type="ECO:0000256" key="3">
    <source>
        <dbReference type="ARBA" id="ARBA00022989"/>
    </source>
</evidence>
<organism evidence="7 8">
    <name type="scientific">Streptomyces cellulosae</name>
    <dbReference type="NCBI Taxonomy" id="1968"/>
    <lineage>
        <taxon>Bacteria</taxon>
        <taxon>Bacillati</taxon>
        <taxon>Actinomycetota</taxon>
        <taxon>Actinomycetes</taxon>
        <taxon>Kitasatosporales</taxon>
        <taxon>Streptomycetaceae</taxon>
        <taxon>Streptomyces</taxon>
    </lineage>
</organism>
<evidence type="ECO:0000259" key="6">
    <source>
        <dbReference type="Pfam" id="PF04932"/>
    </source>
</evidence>
<dbReference type="PANTHER" id="PTHR37422:SF13">
    <property type="entry name" value="LIPOPOLYSACCHARIDE BIOSYNTHESIS PROTEIN PA4999-RELATED"/>
    <property type="match status" value="1"/>
</dbReference>
<feature type="transmembrane region" description="Helical" evidence="5">
    <location>
        <begin position="37"/>
        <end position="58"/>
    </location>
</feature>
<dbReference type="RefSeq" id="WP_398657990.1">
    <property type="nucleotide sequence ID" value="NZ_JBITDC010000007.1"/>
</dbReference>
<evidence type="ECO:0000256" key="4">
    <source>
        <dbReference type="ARBA" id="ARBA00023136"/>
    </source>
</evidence>
<evidence type="ECO:0000256" key="2">
    <source>
        <dbReference type="ARBA" id="ARBA00022692"/>
    </source>
</evidence>
<keyword evidence="8" id="KW-1185">Reference proteome</keyword>
<keyword evidence="4 5" id="KW-0472">Membrane</keyword>
<dbReference type="PANTHER" id="PTHR37422">
    <property type="entry name" value="TEICHURONIC ACID BIOSYNTHESIS PROTEIN TUAE"/>
    <property type="match status" value="1"/>
</dbReference>
<feature type="transmembrane region" description="Helical" evidence="5">
    <location>
        <begin position="12"/>
        <end position="31"/>
    </location>
</feature>
<comment type="subcellular location">
    <subcellularLocation>
        <location evidence="1">Membrane</location>
        <topology evidence="1">Multi-pass membrane protein</topology>
    </subcellularLocation>
</comment>
<evidence type="ECO:0000256" key="1">
    <source>
        <dbReference type="ARBA" id="ARBA00004141"/>
    </source>
</evidence>
<feature type="transmembrane region" description="Helical" evidence="5">
    <location>
        <begin position="126"/>
        <end position="145"/>
    </location>
</feature>
<feature type="domain" description="O-antigen ligase-related" evidence="6">
    <location>
        <begin position="197"/>
        <end position="348"/>
    </location>
</feature>